<feature type="domain" description="Xylose isomerase-like TIM barrel" evidence="1">
    <location>
        <begin position="44"/>
        <end position="190"/>
    </location>
</feature>
<evidence type="ECO:0000313" key="3">
    <source>
        <dbReference type="Proteomes" id="UP000246635"/>
    </source>
</evidence>
<dbReference type="InterPro" id="IPR013022">
    <property type="entry name" value="Xyl_isomerase-like_TIM-brl"/>
</dbReference>
<organism evidence="2 3">
    <name type="scientific">Paenibacillus cellulosilyticus</name>
    <dbReference type="NCBI Taxonomy" id="375489"/>
    <lineage>
        <taxon>Bacteria</taxon>
        <taxon>Bacillati</taxon>
        <taxon>Bacillota</taxon>
        <taxon>Bacilli</taxon>
        <taxon>Bacillales</taxon>
        <taxon>Paenibacillaceae</taxon>
        <taxon>Paenibacillus</taxon>
    </lineage>
</organism>
<reference evidence="2 3" key="1">
    <citation type="submission" date="2018-05" db="EMBL/GenBank/DDBJ databases">
        <title>Genomic Encyclopedia of Type Strains, Phase III (KMG-III): the genomes of soil and plant-associated and newly described type strains.</title>
        <authorList>
            <person name="Whitman W."/>
        </authorList>
    </citation>
    <scope>NUCLEOTIDE SEQUENCE [LARGE SCALE GENOMIC DNA]</scope>
    <source>
        <strain evidence="2 3">CECT 5696</strain>
    </source>
</reference>
<comment type="caution">
    <text evidence="2">The sequence shown here is derived from an EMBL/GenBank/DDBJ whole genome shotgun (WGS) entry which is preliminary data.</text>
</comment>
<protein>
    <submittedName>
        <fullName evidence="2">Xylose isomerase-like TIM barrel protein</fullName>
    </submittedName>
</protein>
<dbReference type="AlphaFoldDB" id="A0A2V2YL57"/>
<dbReference type="GO" id="GO:0016853">
    <property type="term" value="F:isomerase activity"/>
    <property type="evidence" value="ECO:0007669"/>
    <property type="project" value="UniProtKB-KW"/>
</dbReference>
<keyword evidence="2" id="KW-0413">Isomerase</keyword>
<sequence>MEVRAELRHQPITKHTSTLDIHMSWWGMSNLLFDGRELTMEEQFRLIADSGFQGIDAFTPEPGESAEQWRALLEQYGLALSVNVYPTSLDDMKAALDRAAAYGSIKAVNVQVMTPFVIGEAAVTLLSGIASLADEYKLPINIETHRGTITQDLIRTAEYVERIPNLRLTADLSHYVLAGEMLNVPEQAEAYFQLLLSRADCIHARLSNGEQIQVDIGTDGSHPMLDRYGQWWKDGMRSWRQSHPEGGSLLFIPELGPPPYAITIDEPSSRKREISDRWEQSLTLMRYARSLWDSIE</sequence>
<evidence type="ECO:0000313" key="2">
    <source>
        <dbReference type="EMBL" id="PWV89346.1"/>
    </source>
</evidence>
<dbReference type="InterPro" id="IPR036237">
    <property type="entry name" value="Xyl_isomerase-like_sf"/>
</dbReference>
<proteinExistence type="predicted"/>
<gene>
    <name evidence="2" type="ORF">DFQ01_14818</name>
</gene>
<dbReference type="SUPFAM" id="SSF51658">
    <property type="entry name" value="Xylose isomerase-like"/>
    <property type="match status" value="1"/>
</dbReference>
<dbReference type="Gene3D" id="3.20.20.150">
    <property type="entry name" value="Divalent-metal-dependent TIM barrel enzymes"/>
    <property type="match status" value="1"/>
</dbReference>
<evidence type="ECO:0000259" key="1">
    <source>
        <dbReference type="Pfam" id="PF01261"/>
    </source>
</evidence>
<dbReference type="Pfam" id="PF01261">
    <property type="entry name" value="AP_endonuc_2"/>
    <property type="match status" value="1"/>
</dbReference>
<dbReference type="EMBL" id="QGTQ01000048">
    <property type="protein sequence ID" value="PWV89346.1"/>
    <property type="molecule type" value="Genomic_DNA"/>
</dbReference>
<dbReference type="Proteomes" id="UP000246635">
    <property type="component" value="Unassembled WGS sequence"/>
</dbReference>
<accession>A0A2V2YL57</accession>
<keyword evidence="3" id="KW-1185">Reference proteome</keyword>
<name>A0A2V2YL57_9BACL</name>